<dbReference type="AlphaFoldDB" id="A0A430B0B6"/>
<evidence type="ECO:0008006" key="4">
    <source>
        <dbReference type="Google" id="ProtNLM"/>
    </source>
</evidence>
<organism evidence="2 3">
    <name type="scientific">Vagococcus acidifermentans</name>
    <dbReference type="NCBI Taxonomy" id="564710"/>
    <lineage>
        <taxon>Bacteria</taxon>
        <taxon>Bacillati</taxon>
        <taxon>Bacillota</taxon>
        <taxon>Bacilli</taxon>
        <taxon>Lactobacillales</taxon>
        <taxon>Enterococcaceae</taxon>
        <taxon>Vagococcus</taxon>
    </lineage>
</organism>
<protein>
    <recommendedName>
        <fullName evidence="4">DUF1189 domain-containing protein</fullName>
    </recommendedName>
</protein>
<keyword evidence="1" id="KW-0472">Membrane</keyword>
<sequence length="274" mass="31535">MSNFQLFKAAFIKPRMLYYASQKKLPRVFLYMLFLSLVMSLPMVNQSYKFFQTLQQDGEKIVKKLPEFSITDNQLTTSEKDAGFIYQSNTVVFTFDPDGKRTKKEIEADISDLTFGIAFLKEEFVLVLPTLNSSSELLDTNVISFPYSAPQMSDVDKAFLTDVLTSKNNNLMIIGVTFLIAIWIVFFSFLFNMLILTFITNLYSKFKVKGLRYIDNFKITVYCATLPVFLITVLQLLMPTLNVKNFILVLTLFMYFRIFGPPLMTGNNPPPENK</sequence>
<keyword evidence="3" id="KW-1185">Reference proteome</keyword>
<feature type="transmembrane region" description="Helical" evidence="1">
    <location>
        <begin position="171"/>
        <end position="199"/>
    </location>
</feature>
<evidence type="ECO:0000256" key="1">
    <source>
        <dbReference type="SAM" id="Phobius"/>
    </source>
</evidence>
<proteinExistence type="predicted"/>
<dbReference type="Proteomes" id="UP000286773">
    <property type="component" value="Unassembled WGS sequence"/>
</dbReference>
<dbReference type="EMBL" id="NGKC01000002">
    <property type="protein sequence ID" value="RSU13736.1"/>
    <property type="molecule type" value="Genomic_DNA"/>
</dbReference>
<dbReference type="OrthoDB" id="2134424at2"/>
<accession>A0A430B0B6</accession>
<dbReference type="InterPro" id="IPR009574">
    <property type="entry name" value="DUF1189"/>
</dbReference>
<gene>
    <name evidence="2" type="ORF">CBF27_02215</name>
</gene>
<evidence type="ECO:0000313" key="3">
    <source>
        <dbReference type="Proteomes" id="UP000286773"/>
    </source>
</evidence>
<dbReference type="Pfam" id="PF06691">
    <property type="entry name" value="DUF1189"/>
    <property type="match status" value="1"/>
</dbReference>
<keyword evidence="1" id="KW-1133">Transmembrane helix</keyword>
<reference evidence="2 3" key="1">
    <citation type="submission" date="2017-05" db="EMBL/GenBank/DDBJ databases">
        <title>Vagococcus spp. assemblies.</title>
        <authorList>
            <person name="Gulvik C.A."/>
        </authorList>
    </citation>
    <scope>NUCLEOTIDE SEQUENCE [LARGE SCALE GENOMIC DNA]</scope>
    <source>
        <strain evidence="2 3">LMG 24798</strain>
    </source>
</reference>
<evidence type="ECO:0000313" key="2">
    <source>
        <dbReference type="EMBL" id="RSU13736.1"/>
    </source>
</evidence>
<comment type="caution">
    <text evidence="2">The sequence shown here is derived from an EMBL/GenBank/DDBJ whole genome shotgun (WGS) entry which is preliminary data.</text>
</comment>
<name>A0A430B0B6_9ENTE</name>
<feature type="transmembrane region" description="Helical" evidence="1">
    <location>
        <begin position="219"/>
        <end position="238"/>
    </location>
</feature>
<dbReference type="RefSeq" id="WP_126811979.1">
    <property type="nucleotide sequence ID" value="NZ_NGKC01000002.1"/>
</dbReference>
<keyword evidence="1" id="KW-0812">Transmembrane</keyword>
<feature type="transmembrane region" description="Helical" evidence="1">
    <location>
        <begin position="28"/>
        <end position="45"/>
    </location>
</feature>